<evidence type="ECO:0000256" key="1">
    <source>
        <dbReference type="ARBA" id="ARBA00004533"/>
    </source>
</evidence>
<evidence type="ECO:0008006" key="10">
    <source>
        <dbReference type="Google" id="ProtNLM"/>
    </source>
</evidence>
<reference evidence="8 9" key="1">
    <citation type="submission" date="2013-04" db="EMBL/GenBank/DDBJ databases">
        <title>The Genome Sequence of Sutterella wadsworthensis HGA0223.</title>
        <authorList>
            <consortium name="The Broad Institute Genomics Platform"/>
            <person name="Earl A."/>
            <person name="Ward D."/>
            <person name="Feldgarden M."/>
            <person name="Gevers D."/>
            <person name="Schmidt T.M."/>
            <person name="Dover J."/>
            <person name="Dai D."/>
            <person name="Walker B."/>
            <person name="Young S."/>
            <person name="Zeng Q."/>
            <person name="Gargeya S."/>
            <person name="Fitzgerald M."/>
            <person name="Haas B."/>
            <person name="Abouelleil A."/>
            <person name="Allen A.W."/>
            <person name="Alvarado L."/>
            <person name="Arachchi H.M."/>
            <person name="Berlin A.M."/>
            <person name="Chapman S.B."/>
            <person name="Gainer-Dewar J."/>
            <person name="Goldberg J."/>
            <person name="Griggs A."/>
            <person name="Gujja S."/>
            <person name="Hansen M."/>
            <person name="Howarth C."/>
            <person name="Imamovic A."/>
            <person name="Ireland A."/>
            <person name="Larimer J."/>
            <person name="McCowan C."/>
            <person name="Murphy C."/>
            <person name="Pearson M."/>
            <person name="Poon T.W."/>
            <person name="Priest M."/>
            <person name="Roberts A."/>
            <person name="Saif S."/>
            <person name="Shea T."/>
            <person name="Sisk P."/>
            <person name="Sykes S."/>
            <person name="Wortman J."/>
            <person name="Nusbaum C."/>
            <person name="Birren B."/>
        </authorList>
    </citation>
    <scope>NUCLEOTIDE SEQUENCE [LARGE SCALE GENOMIC DNA]</scope>
    <source>
        <strain evidence="8 9">HGA0223</strain>
    </source>
</reference>
<dbReference type="HOGENOM" id="CLU_049421_2_1_4"/>
<dbReference type="GO" id="GO:0016746">
    <property type="term" value="F:acyltransferase activity"/>
    <property type="evidence" value="ECO:0007669"/>
    <property type="project" value="UniProtKB-KW"/>
</dbReference>
<evidence type="ECO:0000256" key="2">
    <source>
        <dbReference type="ARBA" id="ARBA00022475"/>
    </source>
</evidence>
<dbReference type="eggNOG" id="COG4261">
    <property type="taxonomic scope" value="Bacteria"/>
</dbReference>
<keyword evidence="9" id="KW-1185">Reference proteome</keyword>
<dbReference type="PANTHER" id="PTHR30606">
    <property type="entry name" value="LIPID A BIOSYNTHESIS LAUROYL ACYLTRANSFERASE"/>
    <property type="match status" value="1"/>
</dbReference>
<organism evidence="8 9">
    <name type="scientific">Sutterella wadsworthensis HGA0223</name>
    <dbReference type="NCBI Taxonomy" id="1203554"/>
    <lineage>
        <taxon>Bacteria</taxon>
        <taxon>Pseudomonadati</taxon>
        <taxon>Pseudomonadota</taxon>
        <taxon>Betaproteobacteria</taxon>
        <taxon>Burkholderiales</taxon>
        <taxon>Sutterellaceae</taxon>
        <taxon>Sutterella</taxon>
    </lineage>
</organism>
<dbReference type="AlphaFoldDB" id="S3BHJ4"/>
<keyword evidence="2" id="KW-1003">Cell membrane</keyword>
<accession>S3BHJ4</accession>
<keyword evidence="3" id="KW-0997">Cell inner membrane</keyword>
<evidence type="ECO:0000256" key="3">
    <source>
        <dbReference type="ARBA" id="ARBA00022519"/>
    </source>
</evidence>
<evidence type="ECO:0000313" key="9">
    <source>
        <dbReference type="Proteomes" id="UP000014400"/>
    </source>
</evidence>
<name>S3BHJ4_9BURK</name>
<dbReference type="InterPro" id="IPR004960">
    <property type="entry name" value="LipA_acyltrans"/>
</dbReference>
<evidence type="ECO:0000256" key="7">
    <source>
        <dbReference type="SAM" id="MobiDB-lite"/>
    </source>
</evidence>
<evidence type="ECO:0000256" key="6">
    <source>
        <dbReference type="ARBA" id="ARBA00023315"/>
    </source>
</evidence>
<dbReference type="PATRIC" id="fig|1203554.3.peg.1479"/>
<evidence type="ECO:0000313" key="8">
    <source>
        <dbReference type="EMBL" id="EPD98840.1"/>
    </source>
</evidence>
<keyword evidence="4" id="KW-0808">Transferase</keyword>
<dbReference type="RefSeq" id="WP_016474631.1">
    <property type="nucleotide sequence ID" value="NZ_KE150480.1"/>
</dbReference>
<evidence type="ECO:0000256" key="5">
    <source>
        <dbReference type="ARBA" id="ARBA00023136"/>
    </source>
</evidence>
<dbReference type="Proteomes" id="UP000014400">
    <property type="component" value="Unassembled WGS sequence"/>
</dbReference>
<dbReference type="EMBL" id="ATCF01000020">
    <property type="protein sequence ID" value="EPD98840.1"/>
    <property type="molecule type" value="Genomic_DNA"/>
</dbReference>
<proteinExistence type="predicted"/>
<dbReference type="STRING" id="1203554.HMPREF1476_01415"/>
<keyword evidence="6" id="KW-0012">Acyltransferase</keyword>
<sequence length="341" mass="37814">MSRITPSRAADLSNDEEKHRQPLHSSKLPEWPTLTERTSVLGIRILLFIHRHCGALPFRIVLRMVNAVYWFSSPRLRAVVCDYQQRVDRAAPFLLKDFGTSAPSARSGLAQLERFSLAILEKFCALSGEDHLAALDVSGDEPFRKDAPKAGCVILTSHTGCQELLSQASPAYSSHPIVILQHTGHARRFNELLERAGARPPQVELFEIGAALSPALVMELADRASQGAYIVLAGDRTPMGSEASQAVPFFGSLARFPTGGALLADLLGLPLRMMVCTRPKAKERRYRVKFIELAAGGPIPRKARAEHLQNMAARYAMHLEEELKSSPLDWANYYDFWESLS</sequence>
<evidence type="ECO:0000256" key="4">
    <source>
        <dbReference type="ARBA" id="ARBA00022679"/>
    </source>
</evidence>
<comment type="caution">
    <text evidence="8">The sequence shown here is derived from an EMBL/GenBank/DDBJ whole genome shotgun (WGS) entry which is preliminary data.</text>
</comment>
<gene>
    <name evidence="8" type="ORF">HMPREF1476_01415</name>
</gene>
<comment type="subcellular location">
    <subcellularLocation>
        <location evidence="1">Cell inner membrane</location>
    </subcellularLocation>
</comment>
<protein>
    <recommendedName>
        <fullName evidence="10">Lipid A biosynthesis acyltransferase</fullName>
    </recommendedName>
</protein>
<keyword evidence="5" id="KW-0472">Membrane</keyword>
<dbReference type="PANTHER" id="PTHR30606:SF10">
    <property type="entry name" value="PHOSPHATIDYLINOSITOL MANNOSIDE ACYLTRANSFERASE"/>
    <property type="match status" value="1"/>
</dbReference>
<dbReference type="GO" id="GO:0009247">
    <property type="term" value="P:glycolipid biosynthetic process"/>
    <property type="evidence" value="ECO:0007669"/>
    <property type="project" value="UniProtKB-ARBA"/>
</dbReference>
<feature type="region of interest" description="Disordered" evidence="7">
    <location>
        <begin position="1"/>
        <end position="27"/>
    </location>
</feature>
<dbReference type="GO" id="GO:0005886">
    <property type="term" value="C:plasma membrane"/>
    <property type="evidence" value="ECO:0007669"/>
    <property type="project" value="UniProtKB-SubCell"/>
</dbReference>